<evidence type="ECO:0000256" key="13">
    <source>
        <dbReference type="SAM" id="MobiDB-lite"/>
    </source>
</evidence>
<evidence type="ECO:0000256" key="11">
    <source>
        <dbReference type="ARBA" id="ARBA00023166"/>
    </source>
</evidence>
<evidence type="ECO:0000256" key="12">
    <source>
        <dbReference type="ARBA" id="ARBA00023221"/>
    </source>
</evidence>
<dbReference type="InterPro" id="IPR005352">
    <property type="entry name" value="Erg28"/>
</dbReference>
<dbReference type="AlphaFoldDB" id="A0A1D1VEY4"/>
<evidence type="ECO:0000313" key="16">
    <source>
        <dbReference type="Proteomes" id="UP000186922"/>
    </source>
</evidence>
<dbReference type="GO" id="GO:0016126">
    <property type="term" value="P:sterol biosynthetic process"/>
    <property type="evidence" value="ECO:0007669"/>
    <property type="project" value="UniProtKB-KW"/>
</dbReference>
<evidence type="ECO:0000256" key="1">
    <source>
        <dbReference type="ARBA" id="ARBA00004477"/>
    </source>
</evidence>
<dbReference type="PANTHER" id="PTHR15451:SF19">
    <property type="entry name" value="ERGOSTEROL BIOSYNTHETIC PROTEIN 28 HOMOLOG"/>
    <property type="match status" value="1"/>
</dbReference>
<name>A0A1D1VEY4_RAMVA</name>
<comment type="subcellular location">
    <subcellularLocation>
        <location evidence="1">Endoplasmic reticulum membrane</location>
        <topology evidence="1">Multi-pass membrane protein</topology>
    </subcellularLocation>
</comment>
<keyword evidence="12" id="KW-0753">Steroid metabolism</keyword>
<evidence type="ECO:0000256" key="14">
    <source>
        <dbReference type="SAM" id="Phobius"/>
    </source>
</evidence>
<keyword evidence="16" id="KW-1185">Reference proteome</keyword>
<organism evidence="15 16">
    <name type="scientific">Ramazzottius varieornatus</name>
    <name type="common">Water bear</name>
    <name type="synonym">Tardigrade</name>
    <dbReference type="NCBI Taxonomy" id="947166"/>
    <lineage>
        <taxon>Eukaryota</taxon>
        <taxon>Metazoa</taxon>
        <taxon>Ecdysozoa</taxon>
        <taxon>Tardigrada</taxon>
        <taxon>Eutardigrada</taxon>
        <taxon>Parachela</taxon>
        <taxon>Hypsibioidea</taxon>
        <taxon>Ramazzottiidae</taxon>
        <taxon>Ramazzottius</taxon>
    </lineage>
</organism>
<keyword evidence="11" id="KW-1207">Sterol metabolism</keyword>
<dbReference type="Pfam" id="PF03694">
    <property type="entry name" value="Erg28"/>
    <property type="match status" value="1"/>
</dbReference>
<evidence type="ECO:0000256" key="6">
    <source>
        <dbReference type="ARBA" id="ARBA00022955"/>
    </source>
</evidence>
<evidence type="ECO:0000313" key="15">
    <source>
        <dbReference type="EMBL" id="GAU97453.1"/>
    </source>
</evidence>
<dbReference type="EMBL" id="BDGG01000004">
    <property type="protein sequence ID" value="GAU97453.1"/>
    <property type="molecule type" value="Genomic_DNA"/>
</dbReference>
<evidence type="ECO:0008006" key="17">
    <source>
        <dbReference type="Google" id="ProtNLM"/>
    </source>
</evidence>
<keyword evidence="5" id="KW-0256">Endoplasmic reticulum</keyword>
<evidence type="ECO:0000256" key="10">
    <source>
        <dbReference type="ARBA" id="ARBA00023136"/>
    </source>
</evidence>
<accession>A0A1D1VEY4</accession>
<dbReference type="Proteomes" id="UP000186922">
    <property type="component" value="Unassembled WGS sequence"/>
</dbReference>
<dbReference type="GO" id="GO:0005789">
    <property type="term" value="C:endoplasmic reticulum membrane"/>
    <property type="evidence" value="ECO:0007669"/>
    <property type="project" value="UniProtKB-SubCell"/>
</dbReference>
<feature type="transmembrane region" description="Helical" evidence="14">
    <location>
        <begin position="136"/>
        <end position="156"/>
    </location>
</feature>
<dbReference type="PANTHER" id="PTHR15451">
    <property type="entry name" value="ERGOSTEROL BIOSYNTHETIC PROTEIN 28-RELATED"/>
    <property type="match status" value="1"/>
</dbReference>
<keyword evidence="10 14" id="KW-0472">Membrane</keyword>
<comment type="similarity">
    <text evidence="2">Belongs to the ERG28 family.</text>
</comment>
<evidence type="ECO:0000256" key="2">
    <source>
        <dbReference type="ARBA" id="ARBA00005377"/>
    </source>
</evidence>
<evidence type="ECO:0000256" key="3">
    <source>
        <dbReference type="ARBA" id="ARBA00022516"/>
    </source>
</evidence>
<sequence length="209" mass="23412">MERQRVGVGNGDAKEALKNKNKQKIAAKKSPAGQTFVMFVRGWITLVAFMALGNSVQCFIKPDFVWTKLYNESTEVGSLTARTYGMWTLLASLVRFMYAYNMHNWELFLLTFASYVLAFGHFTSEMLVYHSAGLDSMGMLSAVVVSGASMVLLLVVRTYIWPASHSANNDDEFPPHFRLKPIDTPATDLQGQPESQPALAKKPNRQHQD</sequence>
<keyword evidence="7 14" id="KW-1133">Transmembrane helix</keyword>
<feature type="transmembrane region" description="Helical" evidence="14">
    <location>
        <begin position="76"/>
        <end position="98"/>
    </location>
</feature>
<evidence type="ECO:0000256" key="8">
    <source>
        <dbReference type="ARBA" id="ARBA00023011"/>
    </source>
</evidence>
<evidence type="ECO:0000256" key="4">
    <source>
        <dbReference type="ARBA" id="ARBA00022692"/>
    </source>
</evidence>
<dbReference type="GO" id="GO:0030674">
    <property type="term" value="F:protein-macromolecule adaptor activity"/>
    <property type="evidence" value="ECO:0007669"/>
    <property type="project" value="TreeGrafter"/>
</dbReference>
<keyword evidence="8" id="KW-0756">Sterol biosynthesis</keyword>
<comment type="caution">
    <text evidence="15">The sequence shown here is derived from an EMBL/GenBank/DDBJ whole genome shotgun (WGS) entry which is preliminary data.</text>
</comment>
<dbReference type="OrthoDB" id="6485510at2759"/>
<dbReference type="STRING" id="947166.A0A1D1VEY4"/>
<evidence type="ECO:0000256" key="5">
    <source>
        <dbReference type="ARBA" id="ARBA00022824"/>
    </source>
</evidence>
<keyword evidence="4 14" id="KW-0812">Transmembrane</keyword>
<feature type="region of interest" description="Disordered" evidence="13">
    <location>
        <begin position="172"/>
        <end position="209"/>
    </location>
</feature>
<keyword evidence="9" id="KW-0443">Lipid metabolism</keyword>
<reference evidence="15 16" key="1">
    <citation type="journal article" date="2016" name="Nat. Commun.">
        <title>Extremotolerant tardigrade genome and improved radiotolerance of human cultured cells by tardigrade-unique protein.</title>
        <authorList>
            <person name="Hashimoto T."/>
            <person name="Horikawa D.D."/>
            <person name="Saito Y."/>
            <person name="Kuwahara H."/>
            <person name="Kozuka-Hata H."/>
            <person name="Shin-I T."/>
            <person name="Minakuchi Y."/>
            <person name="Ohishi K."/>
            <person name="Motoyama A."/>
            <person name="Aizu T."/>
            <person name="Enomoto A."/>
            <person name="Kondo K."/>
            <person name="Tanaka S."/>
            <person name="Hara Y."/>
            <person name="Koshikawa S."/>
            <person name="Sagara H."/>
            <person name="Miura T."/>
            <person name="Yokobori S."/>
            <person name="Miyagawa K."/>
            <person name="Suzuki Y."/>
            <person name="Kubo T."/>
            <person name="Oyama M."/>
            <person name="Kohara Y."/>
            <person name="Fujiyama A."/>
            <person name="Arakawa K."/>
            <person name="Katayama T."/>
            <person name="Toyoda A."/>
            <person name="Kunieda T."/>
        </authorList>
    </citation>
    <scope>NUCLEOTIDE SEQUENCE [LARGE SCALE GENOMIC DNA]</scope>
    <source>
        <strain evidence="15 16">YOKOZUNA-1</strain>
    </source>
</reference>
<feature type="transmembrane region" description="Helical" evidence="14">
    <location>
        <begin position="105"/>
        <end position="124"/>
    </location>
</feature>
<protein>
    <recommendedName>
        <fullName evidence="17">Ergosterol biosynthetic protein 28</fullName>
    </recommendedName>
</protein>
<keyword evidence="6" id="KW-0752">Steroid biosynthesis</keyword>
<proteinExistence type="inferred from homology"/>
<keyword evidence="3" id="KW-0444">Lipid biosynthesis</keyword>
<evidence type="ECO:0000256" key="9">
    <source>
        <dbReference type="ARBA" id="ARBA00023098"/>
    </source>
</evidence>
<evidence type="ECO:0000256" key="7">
    <source>
        <dbReference type="ARBA" id="ARBA00022989"/>
    </source>
</evidence>
<gene>
    <name evidence="15" type="primary">RvY_08742-1</name>
    <name evidence="15" type="synonym">RvY_08742.1</name>
    <name evidence="15" type="ORF">RvY_08742</name>
</gene>
<feature type="transmembrane region" description="Helical" evidence="14">
    <location>
        <begin position="36"/>
        <end position="56"/>
    </location>
</feature>